<gene>
    <name evidence="2" type="ORF">DSTB1V02_LOCUS1013</name>
</gene>
<evidence type="ECO:0000256" key="1">
    <source>
        <dbReference type="SAM" id="MobiDB-lite"/>
    </source>
</evidence>
<keyword evidence="3" id="KW-1185">Reference proteome</keyword>
<dbReference type="EMBL" id="CAJPEV010000085">
    <property type="protein sequence ID" value="CAG0880312.1"/>
    <property type="molecule type" value="Genomic_DNA"/>
</dbReference>
<feature type="compositionally biased region" description="Polar residues" evidence="1">
    <location>
        <begin position="21"/>
        <end position="34"/>
    </location>
</feature>
<sequence>MSVPASHVSCVIVTEAMHQDNVQNQPGSGDSHCSPSDKQHLKGENLAVSPSGTPDGPKGHLNENLSAQTVTAHVVVTSTQANGAVAALVPAQFIVAGVGYKTPNIPDLISAIFTKLKTKSLDMCQKVVDDFPNDAVWVMIRMGTIFSGKKIESLHPRNPSLDGD</sequence>
<protein>
    <submittedName>
        <fullName evidence="2">Uncharacterized protein</fullName>
    </submittedName>
</protein>
<dbReference type="EMBL" id="LR899602">
    <property type="protein sequence ID" value="CAD7241011.1"/>
    <property type="molecule type" value="Genomic_DNA"/>
</dbReference>
<proteinExistence type="predicted"/>
<reference evidence="2" key="1">
    <citation type="submission" date="2020-11" db="EMBL/GenBank/DDBJ databases">
        <authorList>
            <person name="Tran Van P."/>
        </authorList>
    </citation>
    <scope>NUCLEOTIDE SEQUENCE</scope>
</reference>
<feature type="region of interest" description="Disordered" evidence="1">
    <location>
        <begin position="21"/>
        <end position="61"/>
    </location>
</feature>
<dbReference type="AlphaFoldDB" id="A0A7R8WZ95"/>
<accession>A0A7R8WZ95</accession>
<name>A0A7R8WZ95_9CRUS</name>
<dbReference type="Proteomes" id="UP000677054">
    <property type="component" value="Unassembled WGS sequence"/>
</dbReference>
<organism evidence="2">
    <name type="scientific">Darwinula stevensoni</name>
    <dbReference type="NCBI Taxonomy" id="69355"/>
    <lineage>
        <taxon>Eukaryota</taxon>
        <taxon>Metazoa</taxon>
        <taxon>Ecdysozoa</taxon>
        <taxon>Arthropoda</taxon>
        <taxon>Crustacea</taxon>
        <taxon>Oligostraca</taxon>
        <taxon>Ostracoda</taxon>
        <taxon>Podocopa</taxon>
        <taxon>Podocopida</taxon>
        <taxon>Darwinulocopina</taxon>
        <taxon>Darwinuloidea</taxon>
        <taxon>Darwinulidae</taxon>
        <taxon>Darwinula</taxon>
    </lineage>
</organism>
<evidence type="ECO:0000313" key="2">
    <source>
        <dbReference type="EMBL" id="CAD7241011.1"/>
    </source>
</evidence>
<evidence type="ECO:0000313" key="3">
    <source>
        <dbReference type="Proteomes" id="UP000677054"/>
    </source>
</evidence>